<dbReference type="InterPro" id="IPR050426">
    <property type="entry name" value="Glycosyltransferase_28"/>
</dbReference>
<comment type="similarity">
    <text evidence="1">Belongs to the glycosyltransferase 28 family.</text>
</comment>
<dbReference type="InterPro" id="IPR002213">
    <property type="entry name" value="UDP_glucos_trans"/>
</dbReference>
<name>A0ABW0ZXU6_9ACTN</name>
<evidence type="ECO:0000256" key="3">
    <source>
        <dbReference type="ARBA" id="ARBA00022679"/>
    </source>
</evidence>
<evidence type="ECO:0000259" key="5">
    <source>
        <dbReference type="Pfam" id="PF21036"/>
    </source>
</evidence>
<dbReference type="PANTHER" id="PTHR48050">
    <property type="entry name" value="STEROL 3-BETA-GLUCOSYLTRANSFERASE"/>
    <property type="match status" value="1"/>
</dbReference>
<sequence>MRVLLITTPVTTHLTPIFPTAWALKSAGHRVLAAGHPDVVVVAERAGLPTWPVGAPFYIREQMAGHLVDGRRPIELGVYRDVNGNWDALNKIWVDDARAMVRQYLELARAWDPDLIITDPLEFSGRMIGALLEVPVVHHRWGVDVFTEQADGLARRALPMTMADLGADDLPGPVLTLDPTPPSLQIEGAPPARAIRHVHANGSGPLPAWALRPPERRRVCLSFGRLTTSLNGLPLVRRVVDAVAGLPDVEAILTLEPEFQEALGPVPSQVRVVAPVPLELFLGTCDAIVHHGGSTTCMTAAEIGVPQLVLPGWGDTFALGERLTAVGAGRSIGRVVGQGNIRAIGEAIRALLDDPAHRTAARRLAEEVAALPTPAQIVPELEKLARPRRGV</sequence>
<accession>A0ABW0ZXU6</accession>
<reference evidence="7" key="1">
    <citation type="journal article" date="2019" name="Int. J. Syst. Evol. Microbiol.">
        <title>The Global Catalogue of Microorganisms (GCM) 10K type strain sequencing project: providing services to taxonomists for standard genome sequencing and annotation.</title>
        <authorList>
            <consortium name="The Broad Institute Genomics Platform"/>
            <consortium name="The Broad Institute Genome Sequencing Center for Infectious Disease"/>
            <person name="Wu L."/>
            <person name="Ma J."/>
        </authorList>
    </citation>
    <scope>NUCLEOTIDE SEQUENCE [LARGE SCALE GENOMIC DNA]</scope>
    <source>
        <strain evidence="7">KCTC 42087</strain>
    </source>
</reference>
<comment type="caution">
    <text evidence="6">The sequence shown here is derived from an EMBL/GenBank/DDBJ whole genome shotgun (WGS) entry which is preliminary data.</text>
</comment>
<keyword evidence="3" id="KW-0808">Transferase</keyword>
<dbReference type="PANTHER" id="PTHR48050:SF13">
    <property type="entry name" value="STEROL 3-BETA-GLUCOSYLTRANSFERASE UGT80A2"/>
    <property type="match status" value="1"/>
</dbReference>
<dbReference type="Gene3D" id="3.40.50.2000">
    <property type="entry name" value="Glycogen Phosphorylase B"/>
    <property type="match status" value="2"/>
</dbReference>
<evidence type="ECO:0000313" key="7">
    <source>
        <dbReference type="Proteomes" id="UP001596074"/>
    </source>
</evidence>
<evidence type="ECO:0000256" key="2">
    <source>
        <dbReference type="ARBA" id="ARBA00022676"/>
    </source>
</evidence>
<proteinExistence type="inferred from homology"/>
<keyword evidence="2" id="KW-0328">Glycosyltransferase</keyword>
<evidence type="ECO:0000313" key="6">
    <source>
        <dbReference type="EMBL" id="MFC5747153.1"/>
    </source>
</evidence>
<evidence type="ECO:0000259" key="4">
    <source>
        <dbReference type="Pfam" id="PF06722"/>
    </source>
</evidence>
<dbReference type="InterPro" id="IPR010610">
    <property type="entry name" value="EryCIII-like_C"/>
</dbReference>
<dbReference type="SUPFAM" id="SSF53756">
    <property type="entry name" value="UDP-Glycosyltransferase/glycogen phosphorylase"/>
    <property type="match status" value="1"/>
</dbReference>
<dbReference type="Pfam" id="PF21036">
    <property type="entry name" value="EryCIII-like_N"/>
    <property type="match status" value="1"/>
</dbReference>
<dbReference type="InterPro" id="IPR048284">
    <property type="entry name" value="EryCIII-like_N"/>
</dbReference>
<dbReference type="Proteomes" id="UP001596074">
    <property type="component" value="Unassembled WGS sequence"/>
</dbReference>
<feature type="domain" description="Erythromycin biosynthesis protein CIII-like C-terminal" evidence="4">
    <location>
        <begin position="238"/>
        <end position="384"/>
    </location>
</feature>
<dbReference type="Pfam" id="PF06722">
    <property type="entry name" value="EryCIII-like_C"/>
    <property type="match status" value="1"/>
</dbReference>
<protein>
    <submittedName>
        <fullName evidence="6">Nucleotide disphospho-sugar-binding domain-containing protein</fullName>
    </submittedName>
</protein>
<gene>
    <name evidence="6" type="ORF">ACFPZN_16105</name>
</gene>
<keyword evidence="7" id="KW-1185">Reference proteome</keyword>
<evidence type="ECO:0000256" key="1">
    <source>
        <dbReference type="ARBA" id="ARBA00006962"/>
    </source>
</evidence>
<dbReference type="CDD" id="cd03784">
    <property type="entry name" value="GT1_Gtf-like"/>
    <property type="match status" value="1"/>
</dbReference>
<dbReference type="RefSeq" id="WP_378282773.1">
    <property type="nucleotide sequence ID" value="NZ_JBHSON010000020.1"/>
</dbReference>
<organism evidence="6 7">
    <name type="scientific">Actinomadura rugatobispora</name>
    <dbReference type="NCBI Taxonomy" id="1994"/>
    <lineage>
        <taxon>Bacteria</taxon>
        <taxon>Bacillati</taxon>
        <taxon>Actinomycetota</taxon>
        <taxon>Actinomycetes</taxon>
        <taxon>Streptosporangiales</taxon>
        <taxon>Thermomonosporaceae</taxon>
        <taxon>Actinomadura</taxon>
    </lineage>
</organism>
<dbReference type="EMBL" id="JBHSON010000020">
    <property type="protein sequence ID" value="MFC5747153.1"/>
    <property type="molecule type" value="Genomic_DNA"/>
</dbReference>
<feature type="domain" description="Erythromycin biosynthesis protein CIII-like N-terminal" evidence="5">
    <location>
        <begin position="22"/>
        <end position="224"/>
    </location>
</feature>